<feature type="compositionally biased region" description="Acidic residues" evidence="1">
    <location>
        <begin position="641"/>
        <end position="652"/>
    </location>
</feature>
<comment type="caution">
    <text evidence="3">The sequence shown here is derived from an EMBL/GenBank/DDBJ whole genome shotgun (WGS) entry which is preliminary data.</text>
</comment>
<dbReference type="SMART" id="SM00233">
    <property type="entry name" value="PH"/>
    <property type="match status" value="4"/>
</dbReference>
<evidence type="ECO:0000313" key="3">
    <source>
        <dbReference type="EMBL" id="KAF0772765.1"/>
    </source>
</evidence>
<evidence type="ECO:0000313" key="4">
    <source>
        <dbReference type="Proteomes" id="UP000469452"/>
    </source>
</evidence>
<reference evidence="3 4" key="1">
    <citation type="submission" date="2019-06" db="EMBL/GenBank/DDBJ databases">
        <title>Genomics analysis of Aphanomyces spp. identifies a new class of oomycete effector associated with host adaptation.</title>
        <authorList>
            <person name="Gaulin E."/>
        </authorList>
    </citation>
    <scope>NUCLEOTIDE SEQUENCE [LARGE SCALE GENOMIC DNA]</scope>
    <source>
        <strain evidence="3 4">E</strain>
    </source>
</reference>
<evidence type="ECO:0000259" key="2">
    <source>
        <dbReference type="PROSITE" id="PS50003"/>
    </source>
</evidence>
<dbReference type="InterPro" id="IPR001849">
    <property type="entry name" value="PH_domain"/>
</dbReference>
<accession>A0A6A5AP65</accession>
<gene>
    <name evidence="3" type="ORF">AaE_002248</name>
</gene>
<name>A0A6A5AP65_APHAT</name>
<feature type="compositionally biased region" description="Acidic residues" evidence="1">
    <location>
        <begin position="665"/>
        <end position="677"/>
    </location>
</feature>
<feature type="domain" description="PH" evidence="2">
    <location>
        <begin position="117"/>
        <end position="215"/>
    </location>
</feature>
<organism evidence="3 4">
    <name type="scientific">Aphanomyces astaci</name>
    <name type="common">Crayfish plague agent</name>
    <dbReference type="NCBI Taxonomy" id="112090"/>
    <lineage>
        <taxon>Eukaryota</taxon>
        <taxon>Sar</taxon>
        <taxon>Stramenopiles</taxon>
        <taxon>Oomycota</taxon>
        <taxon>Saprolegniomycetes</taxon>
        <taxon>Saprolegniales</taxon>
        <taxon>Verrucalvaceae</taxon>
        <taxon>Aphanomyces</taxon>
    </lineage>
</organism>
<feature type="domain" description="PH" evidence="2">
    <location>
        <begin position="1"/>
        <end position="114"/>
    </location>
</feature>
<dbReference type="InterPro" id="IPR011993">
    <property type="entry name" value="PH-like_dom_sf"/>
</dbReference>
<feature type="domain" description="PH" evidence="2">
    <location>
        <begin position="227"/>
        <end position="336"/>
    </location>
</feature>
<protein>
    <recommendedName>
        <fullName evidence="2">PH domain-containing protein</fullName>
    </recommendedName>
</protein>
<dbReference type="AlphaFoldDB" id="A0A6A5AP65"/>
<dbReference type="CDD" id="cd00821">
    <property type="entry name" value="PH"/>
    <property type="match status" value="2"/>
</dbReference>
<dbReference type="EMBL" id="VJMI01004562">
    <property type="protein sequence ID" value="KAF0772765.1"/>
    <property type="molecule type" value="Genomic_DNA"/>
</dbReference>
<evidence type="ECO:0000256" key="1">
    <source>
        <dbReference type="SAM" id="MobiDB-lite"/>
    </source>
</evidence>
<feature type="region of interest" description="Disordered" evidence="1">
    <location>
        <begin position="629"/>
        <end position="677"/>
    </location>
</feature>
<dbReference type="PROSITE" id="PS50003">
    <property type="entry name" value="PH_DOMAIN"/>
    <property type="match status" value="4"/>
</dbReference>
<dbReference type="VEuPathDB" id="FungiDB:H257_04605"/>
<proteinExistence type="predicted"/>
<dbReference type="Gene3D" id="2.30.29.30">
    <property type="entry name" value="Pleckstrin-homology domain (PH domain)/Phosphotyrosine-binding domain (PTB)"/>
    <property type="match status" value="4"/>
</dbReference>
<dbReference type="SUPFAM" id="SSF50729">
    <property type="entry name" value="PH domain-like"/>
    <property type="match status" value="4"/>
</dbReference>
<feature type="compositionally biased region" description="Basic and acidic residues" evidence="1">
    <location>
        <begin position="629"/>
        <end position="640"/>
    </location>
</feature>
<sequence>MHAHHDFTCGFLDKSRPPPNSATPFSGHLTRVFLVLITSRLDIYKHDPRPSFKAAIHDSFPFDRKTKVLDCADVYSGLPPFTFSITTNGNTMLLTATSYDDMLLWLDAIRNCLDNQVHILRGTLWKKSARRPQQPWVPRDVELGHISLTYVTTRLHQRVRNHVKLTSRSFVVNLEATRGHAHVFGISTGDSTITLAAPSADVKARWLKEVEIRIAKQRIQRRVFQKPFDLAGFVVRMHVPVTINDVRKATKSKWRRRFVELERGALAFKSDQRRVGMSTHVPLELITAVVPTPPADESGRSLAFAIERFGAVTLYMAAFSAAEKLSWLTKLDLARRDVLQRQYLPNTPTTVLFPQAMQAILAHTGYRSVVVAEHEELDMTIEQHRRRIFVVVPTECEDAATYIPKARYKTVTVIMTSIAETDIVCFSVLVKANDATGKHVDYDAMWHLLRVHARPIKLTFRLPISKDGLLRVKTDVPVPQWVPRHCVIEHGTLRWFSLQKSTDDDNKTTTPAPLHVLRLRDCSVTLLRDLDPDFGHMPNCFVLTHSPPPVSPSSPMKPHAATADEKDKCHRTLFSASSAKECVLWMSILQVEICTFNGDTAYGPTAPPLAERRRNTFVSHVRVVADKVYAKTKDTSTHPEEGEEERGDEEDGEGARPPSPAADLPLDDGDNDDDLDAIDDDDEFLSVTERLHRHFVERPGRYLQATKEDVVQRTATYVRQRRQSLEATPIYRRLSEAKVKIEQELAPAREEAEKAARKVADAVHETMHDVRQRILIPDPETSNYFNGCKRYLDATVLGTSARTIEYVARKKAVRFIETESIVQGLRRPSILNDMPTGSALASAGKMLEEGEHVTLTKDAARAFFVEVSGGKPKTSHEAVTRLVRHLCTSELGHADMHLCAFEGAMMDLQASHVLTYAISIDVFVSVAVHTIGDRATIKGMHRFANGVVMQI</sequence>
<feature type="domain" description="PH" evidence="2">
    <location>
        <begin position="463"/>
        <end position="594"/>
    </location>
</feature>
<dbReference type="Proteomes" id="UP000469452">
    <property type="component" value="Unassembled WGS sequence"/>
</dbReference>